<dbReference type="Pfam" id="PF03413">
    <property type="entry name" value="PepSY"/>
    <property type="match status" value="1"/>
</dbReference>
<name>A0A554WYM5_9BURK</name>
<dbReference type="AlphaFoldDB" id="A0A554WYM5"/>
<sequence length="97" mass="11151">MLAVARLPHAWADGPIDHQRARQAMLAGEIRPLSDILQAVQPQLRGELMAIELEQEEGRWLYEFKVLEPGGRIVEWYVDARSAQVIKREVKAHKGRR</sequence>
<gene>
    <name evidence="2" type="ORF">Tther_01927</name>
</gene>
<comment type="caution">
    <text evidence="2">The sequence shown here is derived from an EMBL/GenBank/DDBJ whole genome shotgun (WGS) entry which is preliminary data.</text>
</comment>
<keyword evidence="3" id="KW-1185">Reference proteome</keyword>
<accession>A0A554WYM5</accession>
<dbReference type="EMBL" id="VJOL01000040">
    <property type="protein sequence ID" value="TSE28671.1"/>
    <property type="molecule type" value="Genomic_DNA"/>
</dbReference>
<evidence type="ECO:0000313" key="2">
    <source>
        <dbReference type="EMBL" id="TSE28671.1"/>
    </source>
</evidence>
<feature type="domain" description="PepSY" evidence="1">
    <location>
        <begin position="33"/>
        <end position="89"/>
    </location>
</feature>
<evidence type="ECO:0000313" key="3">
    <source>
        <dbReference type="Proteomes" id="UP000318542"/>
    </source>
</evidence>
<organism evidence="2 3">
    <name type="scientific">Tepidimonas thermarum</name>
    <dbReference type="NCBI Taxonomy" id="335431"/>
    <lineage>
        <taxon>Bacteria</taxon>
        <taxon>Pseudomonadati</taxon>
        <taxon>Pseudomonadota</taxon>
        <taxon>Betaproteobacteria</taxon>
        <taxon>Burkholderiales</taxon>
        <taxon>Tepidimonas</taxon>
    </lineage>
</organism>
<evidence type="ECO:0000259" key="1">
    <source>
        <dbReference type="Pfam" id="PF03413"/>
    </source>
</evidence>
<dbReference type="Gene3D" id="3.10.450.40">
    <property type="match status" value="1"/>
</dbReference>
<proteinExistence type="predicted"/>
<protein>
    <recommendedName>
        <fullName evidence="1">PepSY domain-containing protein</fullName>
    </recommendedName>
</protein>
<dbReference type="InterPro" id="IPR025711">
    <property type="entry name" value="PepSY"/>
</dbReference>
<reference evidence="2 3" key="1">
    <citation type="submission" date="2019-07" db="EMBL/GenBank/DDBJ databases">
        <title>Tepidimonas thermarum AA-1 draft genome.</title>
        <authorList>
            <person name="Da Costa M.S."/>
            <person name="Froufe H.J.C."/>
            <person name="Egas C."/>
            <person name="Albuquerque L."/>
        </authorList>
    </citation>
    <scope>NUCLEOTIDE SEQUENCE [LARGE SCALE GENOMIC DNA]</scope>
    <source>
        <strain evidence="2 3">AA-1</strain>
    </source>
</reference>
<dbReference type="Proteomes" id="UP000318542">
    <property type="component" value="Unassembled WGS sequence"/>
</dbReference>